<reference evidence="3" key="2">
    <citation type="submission" date="2021-04" db="EMBL/GenBank/DDBJ databases">
        <title>Genome-wide patterns of bracovirus chromosomal integration into multiple host tissues during parasitism.</title>
        <authorList>
            <person name="Chebbi M.A.C."/>
        </authorList>
    </citation>
    <scope>NUCLEOTIDE SEQUENCE</scope>
    <source>
        <tissue evidence="3">Whole body</tissue>
    </source>
</reference>
<feature type="transmembrane region" description="Helical" evidence="2">
    <location>
        <begin position="160"/>
        <end position="181"/>
    </location>
</feature>
<evidence type="ECO:0000256" key="2">
    <source>
        <dbReference type="SAM" id="Phobius"/>
    </source>
</evidence>
<dbReference type="OrthoDB" id="10254713at2759"/>
<evidence type="ECO:0000313" key="3">
    <source>
        <dbReference type="EMBL" id="KAG8037075.1"/>
    </source>
</evidence>
<proteinExistence type="predicted"/>
<keyword evidence="2" id="KW-1133">Transmembrane helix</keyword>
<feature type="coiled-coil region" evidence="1">
    <location>
        <begin position="78"/>
        <end position="116"/>
    </location>
</feature>
<keyword evidence="2" id="KW-0472">Membrane</keyword>
<protein>
    <submittedName>
        <fullName evidence="3">Uncharacterized protein</fullName>
    </submittedName>
</protein>
<evidence type="ECO:0000256" key="1">
    <source>
        <dbReference type="SAM" id="Coils"/>
    </source>
</evidence>
<dbReference type="EMBL" id="JAAOIC020000048">
    <property type="protein sequence ID" value="KAG8037075.1"/>
    <property type="molecule type" value="Genomic_DNA"/>
</dbReference>
<dbReference type="Proteomes" id="UP000729913">
    <property type="component" value="Unassembled WGS sequence"/>
</dbReference>
<comment type="caution">
    <text evidence="3">The sequence shown here is derived from an EMBL/GenBank/DDBJ whole genome shotgun (WGS) entry which is preliminary data.</text>
</comment>
<name>A0A8J5QY94_9HYME</name>
<keyword evidence="4" id="KW-1185">Reference proteome</keyword>
<organism evidence="3 4">
    <name type="scientific">Cotesia typhae</name>
    <dbReference type="NCBI Taxonomy" id="2053667"/>
    <lineage>
        <taxon>Eukaryota</taxon>
        <taxon>Metazoa</taxon>
        <taxon>Ecdysozoa</taxon>
        <taxon>Arthropoda</taxon>
        <taxon>Hexapoda</taxon>
        <taxon>Insecta</taxon>
        <taxon>Pterygota</taxon>
        <taxon>Neoptera</taxon>
        <taxon>Endopterygota</taxon>
        <taxon>Hymenoptera</taxon>
        <taxon>Apocrita</taxon>
        <taxon>Ichneumonoidea</taxon>
        <taxon>Braconidae</taxon>
        <taxon>Microgastrinae</taxon>
        <taxon>Cotesia</taxon>
    </lineage>
</organism>
<keyword evidence="2" id="KW-0812">Transmembrane</keyword>
<keyword evidence="1" id="KW-0175">Coiled coil</keyword>
<reference evidence="3" key="1">
    <citation type="submission" date="2020-03" db="EMBL/GenBank/DDBJ databases">
        <authorList>
            <person name="Chebbi M.A."/>
            <person name="Drezen J.M."/>
        </authorList>
    </citation>
    <scope>NUCLEOTIDE SEQUENCE</scope>
    <source>
        <tissue evidence="3">Whole body</tissue>
    </source>
</reference>
<sequence>MTQMEKEKLEFKNELETQYASGWEKAQGEQSSLRCSIILKGLNTSLQDWLIRGKNERRVAREIEAFLKQNILANENAAERWRNRYNEEIKAYESKNNKLRSDIKMKQNKLEMLEDKVCMFLTYNYFLIEITGVIPERWLLQGRKGYDPASRSLVIPSIRCSLAGSYSFGFGFLLTVLVGWFPGFRAATATSGCSTRPEITRRNRLNAHFGG</sequence>
<evidence type="ECO:0000313" key="4">
    <source>
        <dbReference type="Proteomes" id="UP000729913"/>
    </source>
</evidence>
<accession>A0A8J5QY94</accession>
<gene>
    <name evidence="3" type="ORF">G9C98_004397</name>
</gene>
<dbReference type="AlphaFoldDB" id="A0A8J5QY94"/>